<organism evidence="15 16">
    <name type="scientific">Pneumocystis carinii (strain B80)</name>
    <name type="common">Rat pneumocystis pneumonia agent</name>
    <name type="synonym">Pneumocystis carinii f. sp. carinii</name>
    <dbReference type="NCBI Taxonomy" id="1408658"/>
    <lineage>
        <taxon>Eukaryota</taxon>
        <taxon>Fungi</taxon>
        <taxon>Dikarya</taxon>
        <taxon>Ascomycota</taxon>
        <taxon>Taphrinomycotina</taxon>
        <taxon>Pneumocystomycetes</taxon>
        <taxon>Pneumocystaceae</taxon>
        <taxon>Pneumocystis</taxon>
    </lineage>
</organism>
<dbReference type="GO" id="GO:0016020">
    <property type="term" value="C:membrane"/>
    <property type="evidence" value="ECO:0007669"/>
    <property type="project" value="InterPro"/>
</dbReference>
<keyword evidence="7" id="KW-0411">Iron-sulfur</keyword>
<dbReference type="PANTHER" id="PTHR43105">
    <property type="entry name" value="RESPIRATORY NITRATE REDUCTASE"/>
    <property type="match status" value="1"/>
</dbReference>
<dbReference type="InterPro" id="IPR015405">
    <property type="entry name" value="NDUFS1-like_C"/>
</dbReference>
<evidence type="ECO:0000256" key="2">
    <source>
        <dbReference type="ARBA" id="ARBA00005404"/>
    </source>
</evidence>
<dbReference type="InterPro" id="IPR000283">
    <property type="entry name" value="NADH_UbQ_OxRdtase_75kDa_su_CS"/>
</dbReference>
<dbReference type="FunFam" id="3.30.200.210:FF:000002">
    <property type="entry name" value="NADH-ubiquinone oxidoreductase 75 kDa subunit"/>
    <property type="match status" value="1"/>
</dbReference>
<gene>
    <name evidence="15" type="ORF">T552_04197</name>
</gene>
<dbReference type="InterPro" id="IPR006656">
    <property type="entry name" value="Mopterin_OxRdtase"/>
</dbReference>
<reference evidence="16" key="1">
    <citation type="journal article" date="2016" name="Nat. Commun.">
        <title>Genome analysis of three Pneumocystis species reveals adaptation mechanisms to life exclusively in mammalian hosts.</title>
        <authorList>
            <person name="Ma L."/>
            <person name="Chen Z."/>
            <person name="Huang D.W."/>
            <person name="Kutty G."/>
            <person name="Ishihara M."/>
            <person name="Wang H."/>
            <person name="Abouelleil A."/>
            <person name="Bishop L."/>
            <person name="Davey E."/>
            <person name="Deng R."/>
            <person name="Deng X."/>
            <person name="Fan L."/>
            <person name="Fantoni G."/>
            <person name="Fitzgerald M."/>
            <person name="Gogineni E."/>
            <person name="Goldberg J.M."/>
            <person name="Handley G."/>
            <person name="Hu X."/>
            <person name="Huber C."/>
            <person name="Jiao X."/>
            <person name="Jones K."/>
            <person name="Levin J.Z."/>
            <person name="Liu Y."/>
            <person name="Macdonald P."/>
            <person name="Melnikov A."/>
            <person name="Raley C."/>
            <person name="Sassi M."/>
            <person name="Sherman B.T."/>
            <person name="Song X."/>
            <person name="Sykes S."/>
            <person name="Tran B."/>
            <person name="Walsh L."/>
            <person name="Xia Y."/>
            <person name="Yang J."/>
            <person name="Young S."/>
            <person name="Zeng Q."/>
            <person name="Zheng X."/>
            <person name="Stephens R."/>
            <person name="Nusbaum C."/>
            <person name="Birren B.W."/>
            <person name="Azadi P."/>
            <person name="Lempicki R.A."/>
            <person name="Cuomo C.A."/>
            <person name="Kovacs J.A."/>
        </authorList>
    </citation>
    <scope>NUCLEOTIDE SEQUENCE [LARGE SCALE GENOMIC DNA]</scope>
    <source>
        <strain evidence="16">B80</strain>
    </source>
</reference>
<dbReference type="PROSITE" id="PS00642">
    <property type="entry name" value="COMPLEX1_75K_2"/>
    <property type="match status" value="1"/>
</dbReference>
<dbReference type="Pfam" id="PF10588">
    <property type="entry name" value="NADH-G_4Fe-4S_3"/>
    <property type="match status" value="1"/>
</dbReference>
<dbReference type="Pfam" id="PF00384">
    <property type="entry name" value="Molybdopterin"/>
    <property type="match status" value="1"/>
</dbReference>
<feature type="domain" description="2Fe-2S ferredoxin-type" evidence="12">
    <location>
        <begin position="32"/>
        <end position="110"/>
    </location>
</feature>
<dbReference type="FunFam" id="3.30.70.20:FF:000002">
    <property type="entry name" value="NADH-ubiquinone oxidoreductase 75 kDa subunit"/>
    <property type="match status" value="1"/>
</dbReference>
<evidence type="ECO:0000256" key="9">
    <source>
        <dbReference type="ARBA" id="ARBA00034078"/>
    </source>
</evidence>
<dbReference type="CDD" id="cd00207">
    <property type="entry name" value="fer2"/>
    <property type="match status" value="1"/>
</dbReference>
<dbReference type="SUPFAM" id="SSF54292">
    <property type="entry name" value="2Fe-2S ferredoxin-like"/>
    <property type="match status" value="1"/>
</dbReference>
<dbReference type="InterPro" id="IPR050123">
    <property type="entry name" value="Prok_molybdopt-oxidoreductase"/>
</dbReference>
<dbReference type="InterPro" id="IPR036010">
    <property type="entry name" value="2Fe-2S_ferredoxin-like_sf"/>
</dbReference>
<dbReference type="InterPro" id="IPR054351">
    <property type="entry name" value="NADH_UbQ_OxRdtase_ferredoxin"/>
</dbReference>
<evidence type="ECO:0000256" key="5">
    <source>
        <dbReference type="ARBA" id="ARBA00022967"/>
    </source>
</evidence>
<comment type="cofactor">
    <cofactor evidence="1">
        <name>[4Fe-4S] cluster</name>
        <dbReference type="ChEBI" id="CHEBI:49883"/>
    </cofactor>
</comment>
<dbReference type="SUPFAM" id="SSF53706">
    <property type="entry name" value="Formate dehydrogenase/DMSO reductase, domains 1-3"/>
    <property type="match status" value="1"/>
</dbReference>
<evidence type="ECO:0000259" key="12">
    <source>
        <dbReference type="PROSITE" id="PS51085"/>
    </source>
</evidence>
<dbReference type="Pfam" id="PF22117">
    <property type="entry name" value="Fer4_Nqo3"/>
    <property type="match status" value="1"/>
</dbReference>
<dbReference type="RefSeq" id="XP_018224688.1">
    <property type="nucleotide sequence ID" value="XM_018372248.1"/>
</dbReference>
<evidence type="ECO:0000256" key="8">
    <source>
        <dbReference type="ARBA" id="ARBA00023027"/>
    </source>
</evidence>
<dbReference type="AlphaFoldDB" id="A0A0W4ZCJ5"/>
<dbReference type="Gene3D" id="3.40.50.740">
    <property type="match status" value="1"/>
</dbReference>
<keyword evidence="3" id="KW-0004">4Fe-4S</keyword>
<dbReference type="PROSITE" id="PS51669">
    <property type="entry name" value="4FE4S_MOW_BIS_MGD"/>
    <property type="match status" value="1"/>
</dbReference>
<sequence length="753" mass="84563">MFIARHWNKYIRNDISSFIFSRTFFMNRIIREEVEIEIDGKPIMIEQGSALIQACEKAGIQIPRFCYHERLQVAGNCRMCLVEVEKTPKPVASCAIPVLPGMKVKTNSQMVHKAREGVMEFLLANHPLDCPICDQGGECDLQDQSMRYGTDRGRFYEYTGKRAVEDKDLGPLIKTAMTRCIHCTRCVRFVNELAGAAELGTTGRGSDMQIGTYLKNHLNSELSGNIIDLCPVGALTSKPYAFRARPWELKRTDSIDIHDAVGSSISINSRGLEIMRILPRLNDDVNEEWINDKTRFANDGLKVQRLQVPLIRRNDKFVPATWDQALSEISSAYKRISPIGDEFKAISGHLVDAESLICLKDLANRLGSENLALDQPEGDKPLPHGVDIRTNYLFNSTIRGIEQAGFILLVGTNPRHEAAVLNSRIRKSWLRSNNIEIAMVGENSSTTYDYIYIGHNAIALKKALDGGIGKKLREAERPMIIIGSAVAEQPDARFIYETIGKFVVKNKDKFLTPEWNGYNVLQRAASRNAAYDIGFVTFSPETAKVKPKFIYLLGADELSAKDIPKDSFVVYQGHHGDLGAQYADVILPSFAYTEQSGTYVNVEGRAQMTRPAINSLGVARENWKIIRALSEYLNVTLPYDDIHGVRNRLNQIAPSLTRYNVIEFCSMPDLGMKVQIHDHNKGSEASGHTLVNPITDFYLTDVISRNSKTMAKCSLHFSKKVSEEKSIQKTLYSFSTAHILIQKKQHPSTRSYT</sequence>
<feature type="domain" description="4Fe-4S Mo/W bis-MGD-type" evidence="13">
    <location>
        <begin position="249"/>
        <end position="305"/>
    </location>
</feature>
<dbReference type="PROSITE" id="PS00643">
    <property type="entry name" value="COMPLEX1_75K_3"/>
    <property type="match status" value="1"/>
</dbReference>
<keyword evidence="4" id="KW-0479">Metal-binding</keyword>
<dbReference type="GeneID" id="28938451"/>
<dbReference type="EMBL" id="LFVZ01000014">
    <property type="protein sequence ID" value="KTW26144.1"/>
    <property type="molecule type" value="Genomic_DNA"/>
</dbReference>
<dbReference type="FunFam" id="3.10.20.740:FF:000001">
    <property type="entry name" value="NADH-quinone oxidoreductase subunit G"/>
    <property type="match status" value="1"/>
</dbReference>
<dbReference type="PROSITE" id="PS51839">
    <property type="entry name" value="4FE4S_HC3"/>
    <property type="match status" value="1"/>
</dbReference>
<dbReference type="PROSITE" id="PS00641">
    <property type="entry name" value="COMPLEX1_75K_1"/>
    <property type="match status" value="1"/>
</dbReference>
<dbReference type="NCBIfam" id="TIGR01973">
    <property type="entry name" value="NuoG"/>
    <property type="match status" value="1"/>
</dbReference>
<keyword evidence="5" id="KW-1278">Translocase</keyword>
<dbReference type="SUPFAM" id="SSF54862">
    <property type="entry name" value="4Fe-4S ferredoxins"/>
    <property type="match status" value="1"/>
</dbReference>
<evidence type="ECO:0000256" key="11">
    <source>
        <dbReference type="RuleBase" id="RU004523"/>
    </source>
</evidence>
<protein>
    <recommendedName>
        <fullName evidence="10">NADH-ubiquinone oxidoreductase 78 kDa subunit, mitochondrial</fullName>
    </recommendedName>
</protein>
<dbReference type="FunFam" id="3.40.50.740:FF:000012">
    <property type="entry name" value="NADH dehydrogenase [ubiquinone] iron-sulfur protein 1 mitochondrial"/>
    <property type="match status" value="1"/>
</dbReference>
<keyword evidence="6" id="KW-0408">Iron</keyword>
<evidence type="ECO:0000256" key="3">
    <source>
        <dbReference type="ARBA" id="ARBA00022485"/>
    </source>
</evidence>
<proteinExistence type="inferred from homology"/>
<dbReference type="VEuPathDB" id="FungiDB:T552_04197"/>
<evidence type="ECO:0000256" key="6">
    <source>
        <dbReference type="ARBA" id="ARBA00023004"/>
    </source>
</evidence>
<dbReference type="Pfam" id="PF22151">
    <property type="entry name" value="Fer4_NDSU1"/>
    <property type="match status" value="1"/>
</dbReference>
<dbReference type="PROSITE" id="PS51085">
    <property type="entry name" value="2FE2S_FER_2"/>
    <property type="match status" value="1"/>
</dbReference>
<dbReference type="Proteomes" id="UP000054454">
    <property type="component" value="Unassembled WGS sequence"/>
</dbReference>
<evidence type="ECO:0000313" key="15">
    <source>
        <dbReference type="EMBL" id="KTW26144.1"/>
    </source>
</evidence>
<dbReference type="GO" id="GO:0008137">
    <property type="term" value="F:NADH dehydrogenase (ubiquinone) activity"/>
    <property type="evidence" value="ECO:0007669"/>
    <property type="project" value="InterPro"/>
</dbReference>
<comment type="similarity">
    <text evidence="2 11">Belongs to the complex I 75 kDa subunit family.</text>
</comment>
<evidence type="ECO:0000313" key="16">
    <source>
        <dbReference type="Proteomes" id="UP000054454"/>
    </source>
</evidence>
<dbReference type="GO" id="GO:0051539">
    <property type="term" value="F:4 iron, 4 sulfur cluster binding"/>
    <property type="evidence" value="ECO:0007669"/>
    <property type="project" value="UniProtKB-KW"/>
</dbReference>
<dbReference type="InterPro" id="IPR006963">
    <property type="entry name" value="Mopterin_OxRdtase_4Fe-4S_dom"/>
</dbReference>
<comment type="caution">
    <text evidence="15">The sequence shown here is derived from an EMBL/GenBank/DDBJ whole genome shotgun (WGS) entry which is preliminary data.</text>
</comment>
<evidence type="ECO:0000256" key="7">
    <source>
        <dbReference type="ARBA" id="ARBA00023014"/>
    </source>
</evidence>
<keyword evidence="16" id="KW-1185">Reference proteome</keyword>
<evidence type="ECO:0000259" key="14">
    <source>
        <dbReference type="PROSITE" id="PS51839"/>
    </source>
</evidence>
<evidence type="ECO:0000256" key="10">
    <source>
        <dbReference type="ARBA" id="ARBA00070722"/>
    </source>
</evidence>
<comment type="cofactor">
    <cofactor evidence="9">
        <name>[2Fe-2S] cluster</name>
        <dbReference type="ChEBI" id="CHEBI:190135"/>
    </cofactor>
</comment>
<evidence type="ECO:0000259" key="13">
    <source>
        <dbReference type="PROSITE" id="PS51669"/>
    </source>
</evidence>
<dbReference type="GO" id="GO:0046872">
    <property type="term" value="F:metal ion binding"/>
    <property type="evidence" value="ECO:0007669"/>
    <property type="project" value="UniProtKB-KW"/>
</dbReference>
<dbReference type="Gene3D" id="3.30.70.20">
    <property type="match status" value="1"/>
</dbReference>
<dbReference type="Pfam" id="PF09326">
    <property type="entry name" value="NADH_dhqG_C"/>
    <property type="match status" value="1"/>
</dbReference>
<dbReference type="Gene3D" id="3.10.20.740">
    <property type="match status" value="1"/>
</dbReference>
<name>A0A0W4ZCJ5_PNEC8</name>
<dbReference type="InterPro" id="IPR001041">
    <property type="entry name" value="2Fe-2S_ferredoxin-type"/>
</dbReference>
<dbReference type="PANTHER" id="PTHR43105:SF13">
    <property type="entry name" value="NADH-UBIQUINONE OXIDOREDUCTASE 75 KDA SUBUNIT, MITOCHONDRIAL"/>
    <property type="match status" value="1"/>
</dbReference>
<keyword evidence="8" id="KW-0520">NAD</keyword>
<dbReference type="InterPro" id="IPR019574">
    <property type="entry name" value="NADH_UbQ_OxRdtase_Gsu_4Fe4S-bd"/>
</dbReference>
<dbReference type="Gene3D" id="3.30.200.210">
    <property type="match status" value="1"/>
</dbReference>
<feature type="domain" description="4Fe-4S His(Cys)3-ligated-type" evidence="14">
    <location>
        <begin position="110"/>
        <end position="149"/>
    </location>
</feature>
<dbReference type="GO" id="GO:0042773">
    <property type="term" value="P:ATP synthesis coupled electron transport"/>
    <property type="evidence" value="ECO:0007669"/>
    <property type="project" value="InterPro"/>
</dbReference>
<dbReference type="SMART" id="SM00929">
    <property type="entry name" value="NADH-G_4Fe-4S_3"/>
    <property type="match status" value="1"/>
</dbReference>
<dbReference type="CDD" id="cd02773">
    <property type="entry name" value="MopB_Res-Cmplx1_Nad11"/>
    <property type="match status" value="1"/>
</dbReference>
<evidence type="ECO:0000256" key="4">
    <source>
        <dbReference type="ARBA" id="ARBA00022723"/>
    </source>
</evidence>
<dbReference type="GO" id="GO:0016651">
    <property type="term" value="F:oxidoreductase activity, acting on NAD(P)H"/>
    <property type="evidence" value="ECO:0007669"/>
    <property type="project" value="InterPro"/>
</dbReference>
<dbReference type="OrthoDB" id="10249365at2759"/>
<dbReference type="InterPro" id="IPR010228">
    <property type="entry name" value="NADH_UbQ_OxRdtase_Gsu"/>
</dbReference>
<evidence type="ECO:0000256" key="1">
    <source>
        <dbReference type="ARBA" id="ARBA00001966"/>
    </source>
</evidence>
<accession>A0A0W4ZCJ5</accession>
<dbReference type="Pfam" id="PF13510">
    <property type="entry name" value="Fer2_4"/>
    <property type="match status" value="1"/>
</dbReference>